<evidence type="ECO:0000313" key="2">
    <source>
        <dbReference type="Proteomes" id="UP000234331"/>
    </source>
</evidence>
<reference evidence="1 2" key="1">
    <citation type="submission" date="2017-06" db="EMBL/GenBank/DDBJ databases">
        <authorList>
            <person name="Kim H.J."/>
            <person name="Triplett B.A."/>
        </authorList>
    </citation>
    <scope>NUCLEOTIDE SEQUENCE [LARGE SCALE GENOMIC DNA]</scope>
    <source>
        <strain evidence="1">FRACA_ARgP5</strain>
    </source>
</reference>
<keyword evidence="2" id="KW-1185">Reference proteome</keyword>
<accession>A0A2I2KUL9</accession>
<sequence length="146" mass="16410">MSAKLRGRKAWLVTWDAAGSHAAVAEREVVAAVLRPQTGPETVKRIVELLYMAREFDPADKLDALTRNPYPAKFGTVTVRETFKNGEVWEQRVTHTGQIICGHNPFLYARLVKNLRLKDSANPGSGLIWDEEPRQKVVNLDNRASD</sequence>
<dbReference type="OrthoDB" id="8481900at2"/>
<protein>
    <submittedName>
        <fullName evidence="1">Uncharacterized protein</fullName>
    </submittedName>
</protein>
<proteinExistence type="predicted"/>
<dbReference type="AlphaFoldDB" id="A0A2I2KUL9"/>
<dbReference type="RefSeq" id="WP_133150734.1">
    <property type="nucleotide sequence ID" value="NZ_FZMO01000247.1"/>
</dbReference>
<name>A0A2I2KUL9_9ACTN</name>
<dbReference type="Proteomes" id="UP000234331">
    <property type="component" value="Unassembled WGS sequence"/>
</dbReference>
<gene>
    <name evidence="1" type="ORF">FRACA_3200007</name>
</gene>
<dbReference type="EMBL" id="FZMO01000247">
    <property type="protein sequence ID" value="SNQ49355.1"/>
    <property type="molecule type" value="Genomic_DNA"/>
</dbReference>
<organism evidence="1 2">
    <name type="scientific">Frankia canadensis</name>
    <dbReference type="NCBI Taxonomy" id="1836972"/>
    <lineage>
        <taxon>Bacteria</taxon>
        <taxon>Bacillati</taxon>
        <taxon>Actinomycetota</taxon>
        <taxon>Actinomycetes</taxon>
        <taxon>Frankiales</taxon>
        <taxon>Frankiaceae</taxon>
        <taxon>Frankia</taxon>
    </lineage>
</organism>
<evidence type="ECO:0000313" key="1">
    <source>
        <dbReference type="EMBL" id="SNQ49355.1"/>
    </source>
</evidence>